<dbReference type="Proteomes" id="UP001253637">
    <property type="component" value="Segment"/>
</dbReference>
<proteinExistence type="predicted"/>
<name>A0A811BNK8_9VIRU</name>
<reference evidence="1" key="1">
    <citation type="submission" date="2021-04" db="EMBL/GenBank/DDBJ databases">
        <title>Draft Genome Sequence of Pandoravirus japonicus, Isolated from the Sabaishi River of Niigata, Japan.</title>
        <authorList>
            <person name="Hosokawa N."/>
            <person name="Takahashi H."/>
            <person name="Aoki K."/>
            <person name="Takemura M."/>
        </authorList>
    </citation>
    <scope>NUCLEOTIDE SEQUENCE</scope>
</reference>
<accession>A0A811BNK8</accession>
<sequence length="71" mass="8108">MQLAVDDMPLRLTRKSCCSGLDRMALGSWRQYLSSRLFCIFFVFRTLQNQMPCGLPLAEDNACAYELVTPD</sequence>
<evidence type="ECO:0000313" key="1">
    <source>
        <dbReference type="EMBL" id="BCU03729.1"/>
    </source>
</evidence>
<dbReference type="EMBL" id="LC625835">
    <property type="protein sequence ID" value="BCU03729.1"/>
    <property type="molecule type" value="Genomic_DNA"/>
</dbReference>
<protein>
    <submittedName>
        <fullName evidence="1">Uncharacterized protein</fullName>
    </submittedName>
</protein>
<evidence type="ECO:0000313" key="2">
    <source>
        <dbReference type="Proteomes" id="UP001253637"/>
    </source>
</evidence>
<organism evidence="1 2">
    <name type="scientific">Pandoravirus japonicus</name>
    <dbReference type="NCBI Taxonomy" id="2823154"/>
    <lineage>
        <taxon>Viruses</taxon>
        <taxon>Pandoravirus</taxon>
    </lineage>
</organism>